<proteinExistence type="predicted"/>
<reference evidence="4" key="2">
    <citation type="submission" date="2022-10" db="EMBL/GenBank/DDBJ databases">
        <authorList>
            <consortium name="ENA_rothamsted_submissions"/>
            <consortium name="culmorum"/>
            <person name="King R."/>
        </authorList>
    </citation>
    <scope>NUCLEOTIDE SEQUENCE</scope>
</reference>
<feature type="coiled-coil region" evidence="1">
    <location>
        <begin position="376"/>
        <end position="403"/>
    </location>
</feature>
<dbReference type="AlphaFoldDB" id="A0A9N9X512"/>
<keyword evidence="1" id="KW-0175">Coiled coil</keyword>
<evidence type="ECO:0000313" key="4">
    <source>
        <dbReference type="EMBL" id="CAG9824082.1"/>
    </source>
</evidence>
<feature type="region of interest" description="Disordered" evidence="2">
    <location>
        <begin position="96"/>
        <end position="121"/>
    </location>
</feature>
<feature type="chain" id="PRO_5040148768" evidence="3">
    <location>
        <begin position="18"/>
        <end position="562"/>
    </location>
</feature>
<feature type="region of interest" description="Disordered" evidence="2">
    <location>
        <begin position="248"/>
        <end position="293"/>
    </location>
</feature>
<evidence type="ECO:0000256" key="3">
    <source>
        <dbReference type="SAM" id="SignalP"/>
    </source>
</evidence>
<name>A0A9N9X512_PHACE</name>
<gene>
    <name evidence="4" type="ORF">PHAECO_LOCUS10623</name>
</gene>
<reference evidence="4" key="1">
    <citation type="submission" date="2022-01" db="EMBL/GenBank/DDBJ databases">
        <authorList>
            <person name="King R."/>
        </authorList>
    </citation>
    <scope>NUCLEOTIDE SEQUENCE</scope>
</reference>
<evidence type="ECO:0000256" key="1">
    <source>
        <dbReference type="SAM" id="Coils"/>
    </source>
</evidence>
<protein>
    <submittedName>
        <fullName evidence="4">Uncharacterized protein</fullName>
    </submittedName>
</protein>
<dbReference type="EMBL" id="OU896713">
    <property type="protein sequence ID" value="CAG9824082.1"/>
    <property type="molecule type" value="Genomic_DNA"/>
</dbReference>
<accession>A0A9N9X512</accession>
<feature type="region of interest" description="Disordered" evidence="2">
    <location>
        <begin position="135"/>
        <end position="159"/>
    </location>
</feature>
<feature type="signal peptide" evidence="3">
    <location>
        <begin position="1"/>
        <end position="17"/>
    </location>
</feature>
<feature type="region of interest" description="Disordered" evidence="2">
    <location>
        <begin position="36"/>
        <end position="83"/>
    </location>
</feature>
<sequence>MLIIAVTCCASVTLVMSLILCICWGKKTPKDEWQGLDGMVTQKNPDENVNHLPSAASCDGDSTNASGDSNDKRNVVTNTRRSLPDIPAEQVAAINWDPTGDNSSEHYATHSSISQADDTFSPYERVKYDKIDSKQEHPYARLQPTTSRQAAVEEEGGGSEERINLLRADVTVSTVDLPPTRSRRSSAHSGGGLDIPAASAVAGAVAASPDLPYMTPPPTYARIPVPPQPPPVTVEAEVNAPPALLAAAPLDDRGDSANEPPEVHGPPGANLGSPKPEKRQANSPLPPPPTTATNFDFHAVKNLDDLYAKNKNIVCVKCGCIYHLSCATRNKLECTKICDTRIICSNCQADIQGQEPSTSETCEKLILEINLLKIILKEKDDKINLLIENNQLLKRNNILLEEKLTSQQKIEDTNKNLSTTTVQKKKSFNEVLKKNSQVIRNVSLPGPADELKQNQNKINNDSLEDKQKEIMNGLIYADKEDLTNGKTSATGGAIVTTVVSVNAASDPNYEELRHRPSDASDCSAYAKIRDLDDGYSVVKKRQSGGKRLSIAGDGNLATQQTI</sequence>
<evidence type="ECO:0000256" key="2">
    <source>
        <dbReference type="SAM" id="MobiDB-lite"/>
    </source>
</evidence>
<keyword evidence="5" id="KW-1185">Reference proteome</keyword>
<dbReference type="Proteomes" id="UP001153737">
    <property type="component" value="Chromosome 7"/>
</dbReference>
<organism evidence="4 5">
    <name type="scientific">Phaedon cochleariae</name>
    <name type="common">Mustard beetle</name>
    <dbReference type="NCBI Taxonomy" id="80249"/>
    <lineage>
        <taxon>Eukaryota</taxon>
        <taxon>Metazoa</taxon>
        <taxon>Ecdysozoa</taxon>
        <taxon>Arthropoda</taxon>
        <taxon>Hexapoda</taxon>
        <taxon>Insecta</taxon>
        <taxon>Pterygota</taxon>
        <taxon>Neoptera</taxon>
        <taxon>Endopterygota</taxon>
        <taxon>Coleoptera</taxon>
        <taxon>Polyphaga</taxon>
        <taxon>Cucujiformia</taxon>
        <taxon>Chrysomeloidea</taxon>
        <taxon>Chrysomelidae</taxon>
        <taxon>Chrysomelinae</taxon>
        <taxon>Chrysomelini</taxon>
        <taxon>Phaedon</taxon>
    </lineage>
</organism>
<feature type="compositionally biased region" description="Polar residues" evidence="2">
    <location>
        <begin position="109"/>
        <end position="118"/>
    </location>
</feature>
<evidence type="ECO:0000313" key="5">
    <source>
        <dbReference type="Proteomes" id="UP001153737"/>
    </source>
</evidence>
<dbReference type="OrthoDB" id="440385at2759"/>
<keyword evidence="3" id="KW-0732">Signal</keyword>